<dbReference type="AlphaFoldDB" id="A0A0N4XIJ1"/>
<sequence length="299" mass="33494">LWLTPSSVSFLPFLPFLSFLYFDVPLSSRVLGSVRLRKYSPASAHPSLKTKSGESLRDIPLVEELRRLLDNTRMELAKQYDCGPVAAMESISDLPAERRHRFGQQFVDCIKQFATENHLDTNVASSSTIPNEIQEAIGRLSPSIQQTYKAHLLTACPVEELSKIRCVSESTTWGYLCSAVEQGLPVHLDLLGIDQYLISSVLEAAREKLGGDVFRLKPLMEALPKDFIDYNRLKASSLVDMDTVDRNPVQQTQEDDMVLTGAEPEMDTVARSPARSRQHILARRLDGGIRLKTSNFGWS</sequence>
<evidence type="ECO:0000313" key="2">
    <source>
        <dbReference type="WBParaSite" id="NBR_0000234301-mRNA-1"/>
    </source>
</evidence>
<feature type="domain" description="Helicase Helix-turn-helix" evidence="1">
    <location>
        <begin position="144"/>
        <end position="234"/>
    </location>
</feature>
<dbReference type="Pfam" id="PF14493">
    <property type="entry name" value="HTH_40"/>
    <property type="match status" value="1"/>
</dbReference>
<accession>A0A0N4XIJ1</accession>
<evidence type="ECO:0000259" key="1">
    <source>
        <dbReference type="Pfam" id="PF14493"/>
    </source>
</evidence>
<proteinExistence type="predicted"/>
<dbReference type="InterPro" id="IPR029491">
    <property type="entry name" value="Helicase_HTH"/>
</dbReference>
<organism evidence="2">
    <name type="scientific">Nippostrongylus brasiliensis</name>
    <name type="common">Rat hookworm</name>
    <dbReference type="NCBI Taxonomy" id="27835"/>
    <lineage>
        <taxon>Eukaryota</taxon>
        <taxon>Metazoa</taxon>
        <taxon>Ecdysozoa</taxon>
        <taxon>Nematoda</taxon>
        <taxon>Chromadorea</taxon>
        <taxon>Rhabditida</taxon>
        <taxon>Rhabditina</taxon>
        <taxon>Rhabditomorpha</taxon>
        <taxon>Strongyloidea</taxon>
        <taxon>Heligmosomidae</taxon>
        <taxon>Nippostrongylus</taxon>
    </lineage>
</organism>
<name>A0A0N4XIJ1_NIPBR</name>
<reference evidence="2" key="1">
    <citation type="submission" date="2017-02" db="UniProtKB">
        <authorList>
            <consortium name="WormBaseParasite"/>
        </authorList>
    </citation>
    <scope>IDENTIFICATION</scope>
</reference>
<dbReference type="WBParaSite" id="NBR_0000234301-mRNA-1">
    <property type="protein sequence ID" value="NBR_0000234301-mRNA-1"/>
    <property type="gene ID" value="NBR_0000234301"/>
</dbReference>
<protein>
    <submittedName>
        <fullName evidence="2">HTH_40 domain-containing protein</fullName>
    </submittedName>
</protein>